<sequence length="378" mass="43755">MNKLSSLYDDKGILEIQSSKAEEFIKNTIDYAINNRASDIHFEPYDKYILIRLRIDGELVFFKKINKNAYQNIVNIIKIKSECDTAIKFAPQDGRFSHGDVDLRVSFIDAIYGEKICIRILNNKEMFTIDNIGLSEKAKELFNKIVKYKYQMTIITGPTGSGKNSTMYTMLNNLDKKRLSIVSVEDPVEYRVNDIDQIEIHDYKDITFANTLRAILRQDPDVIAIGEIRDEESAQIAVRASLTGHKIITTLHSMSPVTSINRLLEMDVEASYLFTSLNAIINQRLVKRLKSSYEDIDFEDDGDKYFGRIAVFEIMLINDKIRDLLLKNNTKLSSEIYNEMKKLSDYVSFEDSINYLLEHKFIDEKTYEEFKEGDINEI</sequence>
<evidence type="ECO:0000313" key="6">
    <source>
        <dbReference type="Proteomes" id="UP000831151"/>
    </source>
</evidence>
<evidence type="ECO:0000256" key="3">
    <source>
        <dbReference type="ARBA" id="ARBA00022840"/>
    </source>
</evidence>
<dbReference type="RefSeq" id="WP_249243114.1">
    <property type="nucleotide sequence ID" value="NZ_CP096649.1"/>
</dbReference>
<keyword evidence="2" id="KW-0547">Nucleotide-binding</keyword>
<dbReference type="CDD" id="cd01129">
    <property type="entry name" value="PulE-GspE-like"/>
    <property type="match status" value="1"/>
</dbReference>
<keyword evidence="3" id="KW-0067">ATP-binding</keyword>
<feature type="domain" description="Bacterial type II secretion system protein E" evidence="4">
    <location>
        <begin position="19"/>
        <end position="340"/>
    </location>
</feature>
<proteinExistence type="inferred from homology"/>
<dbReference type="KEGG" id="fms:M1R53_03700"/>
<reference evidence="5" key="1">
    <citation type="submission" date="2022-04" db="EMBL/GenBank/DDBJ databases">
        <title>Complete genome sequences of Ezakiella coagulans and Fenollaria massiliensis.</title>
        <authorList>
            <person name="France M.T."/>
            <person name="Clifford J."/>
            <person name="Narina S."/>
            <person name="Rutt L."/>
            <person name="Ravel J."/>
        </authorList>
    </citation>
    <scope>NUCLEOTIDE SEQUENCE</scope>
    <source>
        <strain evidence="5">C0061C2</strain>
    </source>
</reference>
<dbReference type="InterPro" id="IPR001482">
    <property type="entry name" value="T2SS/T4SS_dom"/>
</dbReference>
<dbReference type="InterPro" id="IPR027417">
    <property type="entry name" value="P-loop_NTPase"/>
</dbReference>
<dbReference type="Gene3D" id="3.30.450.90">
    <property type="match status" value="1"/>
</dbReference>
<dbReference type="SUPFAM" id="SSF52540">
    <property type="entry name" value="P-loop containing nucleoside triphosphate hydrolases"/>
    <property type="match status" value="1"/>
</dbReference>
<dbReference type="Pfam" id="PF00437">
    <property type="entry name" value="T2SSE"/>
    <property type="match status" value="1"/>
</dbReference>
<dbReference type="GO" id="GO:0005886">
    <property type="term" value="C:plasma membrane"/>
    <property type="evidence" value="ECO:0007669"/>
    <property type="project" value="TreeGrafter"/>
</dbReference>
<dbReference type="PANTHER" id="PTHR30258:SF1">
    <property type="entry name" value="PROTEIN TRANSPORT PROTEIN HOFB HOMOLOG"/>
    <property type="match status" value="1"/>
</dbReference>
<dbReference type="Gene3D" id="3.40.50.300">
    <property type="entry name" value="P-loop containing nucleotide triphosphate hydrolases"/>
    <property type="match status" value="1"/>
</dbReference>
<gene>
    <name evidence="5" type="primary">tadA</name>
    <name evidence="5" type="ORF">M1R53_03700</name>
</gene>
<accession>A0A9E7DKP9</accession>
<evidence type="ECO:0000259" key="4">
    <source>
        <dbReference type="Pfam" id="PF00437"/>
    </source>
</evidence>
<name>A0A9E7DKP9_9FIRM</name>
<dbReference type="Proteomes" id="UP000831151">
    <property type="component" value="Chromosome"/>
</dbReference>
<dbReference type="EMBL" id="CP096649">
    <property type="protein sequence ID" value="UQK59758.1"/>
    <property type="molecule type" value="Genomic_DNA"/>
</dbReference>
<keyword evidence="6" id="KW-1185">Reference proteome</keyword>
<dbReference type="AlphaFoldDB" id="A0A9E7DKP9"/>
<comment type="similarity">
    <text evidence="1">Belongs to the GSP E family.</text>
</comment>
<protein>
    <submittedName>
        <fullName evidence="5">Flp pilus assembly complex ATPase component TadA</fullName>
    </submittedName>
</protein>
<evidence type="ECO:0000256" key="2">
    <source>
        <dbReference type="ARBA" id="ARBA00022741"/>
    </source>
</evidence>
<organism evidence="5 6">
    <name type="scientific">Fenollaria massiliensis</name>
    <dbReference type="NCBI Taxonomy" id="938288"/>
    <lineage>
        <taxon>Bacteria</taxon>
        <taxon>Bacillati</taxon>
        <taxon>Bacillota</taxon>
        <taxon>Clostridia</taxon>
        <taxon>Eubacteriales</taxon>
        <taxon>Fenollaria</taxon>
    </lineage>
</organism>
<dbReference type="GO" id="GO:0005524">
    <property type="term" value="F:ATP binding"/>
    <property type="evidence" value="ECO:0007669"/>
    <property type="project" value="UniProtKB-KW"/>
</dbReference>
<evidence type="ECO:0000313" key="5">
    <source>
        <dbReference type="EMBL" id="UQK59758.1"/>
    </source>
</evidence>
<dbReference type="GO" id="GO:0016887">
    <property type="term" value="F:ATP hydrolysis activity"/>
    <property type="evidence" value="ECO:0007669"/>
    <property type="project" value="TreeGrafter"/>
</dbReference>
<dbReference type="PANTHER" id="PTHR30258">
    <property type="entry name" value="TYPE II SECRETION SYSTEM PROTEIN GSPE-RELATED"/>
    <property type="match status" value="1"/>
</dbReference>
<evidence type="ECO:0000256" key="1">
    <source>
        <dbReference type="ARBA" id="ARBA00006611"/>
    </source>
</evidence>